<sequence>MFWFMQGLCFLPAFLVIWSSSTFIVNYIIAIFRKDVDVIFPYISDTGALPPESCLFGLMTFISAFAAATMYARYKYVEKLSEETSLVRPCLNKAALGLGMLACLGMCIVATFQETTVTRVHDAGAVLFFLTGVLYAIFQSVISHRIYPFGSSLTVCRIRTAIATLACLAFFPSILSHSSKLHKYQHKTSAVSEWIVAFSFVCFFLTYIDEFKVSVFVSKLHITLQGFYTIMCLVRLTDFACFCLVIYEISITG</sequence>
<dbReference type="InterPro" id="IPR050911">
    <property type="entry name" value="DRAM/TMEM150_Autophagy_Mod"/>
</dbReference>
<evidence type="ECO:0000256" key="5">
    <source>
        <dbReference type="ARBA" id="ARBA00023136"/>
    </source>
</evidence>
<feature type="transmembrane region" description="Helical" evidence="6">
    <location>
        <begin position="190"/>
        <end position="208"/>
    </location>
</feature>
<feature type="transmembrane region" description="Helical" evidence="6">
    <location>
        <begin position="228"/>
        <end position="247"/>
    </location>
</feature>
<dbReference type="Proteomes" id="UP000472263">
    <property type="component" value="Chromosome 23"/>
</dbReference>
<dbReference type="GO" id="GO:0005764">
    <property type="term" value="C:lysosome"/>
    <property type="evidence" value="ECO:0007669"/>
    <property type="project" value="TreeGrafter"/>
</dbReference>
<evidence type="ECO:0000256" key="4">
    <source>
        <dbReference type="ARBA" id="ARBA00022989"/>
    </source>
</evidence>
<feature type="transmembrane region" description="Helical" evidence="6">
    <location>
        <begin position="124"/>
        <end position="146"/>
    </location>
</feature>
<evidence type="ECO:0000259" key="7">
    <source>
        <dbReference type="Pfam" id="PF10277"/>
    </source>
</evidence>
<keyword evidence="9" id="KW-1185">Reference proteome</keyword>
<dbReference type="PANTHER" id="PTHR21324:SF11">
    <property type="entry name" value="DNA DAMAGE-REGULATED AUTOPHAGY MODULATOR PROTEIN 1"/>
    <property type="match status" value="1"/>
</dbReference>
<evidence type="ECO:0000256" key="6">
    <source>
        <dbReference type="SAM" id="Phobius"/>
    </source>
</evidence>
<evidence type="ECO:0000313" key="9">
    <source>
        <dbReference type="Proteomes" id="UP000472263"/>
    </source>
</evidence>
<dbReference type="InterPro" id="IPR019402">
    <property type="entry name" value="CWH43_N"/>
</dbReference>
<proteinExistence type="inferred from homology"/>
<organism evidence="8 9">
    <name type="scientific">Myripristis murdjan</name>
    <name type="common">pinecone soldierfish</name>
    <dbReference type="NCBI Taxonomy" id="586833"/>
    <lineage>
        <taxon>Eukaryota</taxon>
        <taxon>Metazoa</taxon>
        <taxon>Chordata</taxon>
        <taxon>Craniata</taxon>
        <taxon>Vertebrata</taxon>
        <taxon>Euteleostomi</taxon>
        <taxon>Actinopterygii</taxon>
        <taxon>Neopterygii</taxon>
        <taxon>Teleostei</taxon>
        <taxon>Neoteleostei</taxon>
        <taxon>Acanthomorphata</taxon>
        <taxon>Holocentriformes</taxon>
        <taxon>Holocentridae</taxon>
        <taxon>Myripristis</taxon>
    </lineage>
</organism>
<gene>
    <name evidence="8" type="primary">DRAM1</name>
    <name evidence="8" type="synonym">dram1</name>
</gene>
<dbReference type="AlphaFoldDB" id="A0A667YM49"/>
<reference evidence="8" key="3">
    <citation type="submission" date="2025-09" db="UniProtKB">
        <authorList>
            <consortium name="Ensembl"/>
        </authorList>
    </citation>
    <scope>IDENTIFICATION</scope>
</reference>
<name>A0A667YM49_9TELE</name>
<dbReference type="GeneTree" id="ENSGT01030000234578"/>
<feature type="domain" description="CWH43-like N-terminal" evidence="7">
    <location>
        <begin position="9"/>
        <end position="212"/>
    </location>
</feature>
<comment type="similarity">
    <text evidence="2">Belongs to the DRAM/TMEM150 family.</text>
</comment>
<accession>A0A667YM49</accession>
<feature type="transmembrane region" description="Helical" evidence="6">
    <location>
        <begin position="158"/>
        <end position="178"/>
    </location>
</feature>
<dbReference type="Pfam" id="PF10277">
    <property type="entry name" value="Frag1"/>
    <property type="match status" value="1"/>
</dbReference>
<reference evidence="8" key="1">
    <citation type="submission" date="2019-06" db="EMBL/GenBank/DDBJ databases">
        <authorList>
            <consortium name="Wellcome Sanger Institute Data Sharing"/>
        </authorList>
    </citation>
    <scope>NUCLEOTIDE SEQUENCE [LARGE SCALE GENOMIC DNA]</scope>
</reference>
<evidence type="ECO:0000256" key="3">
    <source>
        <dbReference type="ARBA" id="ARBA00022692"/>
    </source>
</evidence>
<keyword evidence="5 6" id="KW-0472">Membrane</keyword>
<dbReference type="PANTHER" id="PTHR21324">
    <property type="entry name" value="FASTING-INDUCIBLE INTEGRAL MEMBRANE PROTEIN TM6P1-RELATED"/>
    <property type="match status" value="1"/>
</dbReference>
<keyword evidence="4 6" id="KW-1133">Transmembrane helix</keyword>
<dbReference type="GO" id="GO:0012505">
    <property type="term" value="C:endomembrane system"/>
    <property type="evidence" value="ECO:0007669"/>
    <property type="project" value="UniProtKB-SubCell"/>
</dbReference>
<reference evidence="8" key="2">
    <citation type="submission" date="2025-08" db="UniProtKB">
        <authorList>
            <consortium name="Ensembl"/>
        </authorList>
    </citation>
    <scope>IDENTIFICATION</scope>
</reference>
<feature type="transmembrane region" description="Helical" evidence="6">
    <location>
        <begin position="53"/>
        <end position="74"/>
    </location>
</feature>
<dbReference type="GO" id="GO:0010506">
    <property type="term" value="P:regulation of autophagy"/>
    <property type="evidence" value="ECO:0007669"/>
    <property type="project" value="TreeGrafter"/>
</dbReference>
<dbReference type="Ensembl" id="ENSMMDT00005032165.1">
    <property type="protein sequence ID" value="ENSMMDP00005031450.1"/>
    <property type="gene ID" value="ENSMMDG00005014664.1"/>
</dbReference>
<keyword evidence="3 6" id="KW-0812">Transmembrane</keyword>
<feature type="transmembrane region" description="Helical" evidence="6">
    <location>
        <begin position="94"/>
        <end position="112"/>
    </location>
</feature>
<feature type="transmembrane region" description="Helical" evidence="6">
    <location>
        <begin position="12"/>
        <end position="32"/>
    </location>
</feature>
<evidence type="ECO:0000256" key="1">
    <source>
        <dbReference type="ARBA" id="ARBA00004127"/>
    </source>
</evidence>
<protein>
    <submittedName>
        <fullName evidence="8">DNA-damage regulated autophagy modulator 1</fullName>
    </submittedName>
</protein>
<evidence type="ECO:0000313" key="8">
    <source>
        <dbReference type="Ensembl" id="ENSMMDP00005031450.1"/>
    </source>
</evidence>
<comment type="subcellular location">
    <subcellularLocation>
        <location evidence="1">Endomembrane system</location>
        <topology evidence="1">Multi-pass membrane protein</topology>
    </subcellularLocation>
</comment>
<evidence type="ECO:0000256" key="2">
    <source>
        <dbReference type="ARBA" id="ARBA00006565"/>
    </source>
</evidence>